<dbReference type="EMBL" id="BMCH01000003">
    <property type="protein sequence ID" value="GGC29316.1"/>
    <property type="molecule type" value="Genomic_DNA"/>
</dbReference>
<dbReference type="PANTHER" id="PTHR46513:SF13">
    <property type="entry name" value="EGF-LIKE DOMAIN-CONTAINING PROTEIN"/>
    <property type="match status" value="1"/>
</dbReference>
<dbReference type="InterPro" id="IPR011042">
    <property type="entry name" value="6-blade_b-propeller_TolB-like"/>
</dbReference>
<comment type="caution">
    <text evidence="1">The sequence shown here is derived from an EMBL/GenBank/DDBJ whole genome shotgun (WGS) entry which is preliminary data.</text>
</comment>
<organism evidence="1 2">
    <name type="scientific">Asaia siamensis</name>
    <dbReference type="NCBI Taxonomy" id="110479"/>
    <lineage>
        <taxon>Bacteria</taxon>
        <taxon>Pseudomonadati</taxon>
        <taxon>Pseudomonadota</taxon>
        <taxon>Alphaproteobacteria</taxon>
        <taxon>Acetobacterales</taxon>
        <taxon>Acetobacteraceae</taxon>
        <taxon>Asaia</taxon>
    </lineage>
</organism>
<evidence type="ECO:0000313" key="1">
    <source>
        <dbReference type="EMBL" id="GGC29316.1"/>
    </source>
</evidence>
<protein>
    <submittedName>
        <fullName evidence="1">Uncharacterized protein</fullName>
    </submittedName>
</protein>
<sequence length="292" mass="32129">MSDDPILYTLETAPPAITALSTRDGRVVGHVDARWGTPDGIWVDQAAGQITWTNMGADWEAPDGTIERARLDGSQHEILVGKGQIVTPKQLAVDQHGGHLYWCDREGMRIMRSALDGTAVEVLLKRGDYPQDMPDFSRQCVGIALDLVNRQIYWTQKGSPKGGIGRIFRMPMAMADGDDPADRHDIEILADHLPEPIDLHVFPGSGHLYWTDRGAPPDGNSLNMARIDRRGLFDRKVILRGLDEGIGLAIDKAEKQAFVSDLGGTIRVVDLETGESRVLRQQSATTGVYLVE</sequence>
<dbReference type="PANTHER" id="PTHR46513">
    <property type="entry name" value="VITELLOGENIN RECEPTOR-LIKE PROTEIN-RELATED-RELATED"/>
    <property type="match status" value="1"/>
</dbReference>
<proteinExistence type="predicted"/>
<dbReference type="Proteomes" id="UP000637769">
    <property type="component" value="Unassembled WGS sequence"/>
</dbReference>
<name>A0ABQ1LSZ7_9PROT</name>
<keyword evidence="2" id="KW-1185">Reference proteome</keyword>
<dbReference type="Gene3D" id="2.120.10.30">
    <property type="entry name" value="TolB, C-terminal domain"/>
    <property type="match status" value="2"/>
</dbReference>
<dbReference type="SUPFAM" id="SSF63825">
    <property type="entry name" value="YWTD domain"/>
    <property type="match status" value="2"/>
</dbReference>
<dbReference type="InterPro" id="IPR050778">
    <property type="entry name" value="Cueball_EGF_LRP_Nidogen"/>
</dbReference>
<dbReference type="PROSITE" id="PS51120">
    <property type="entry name" value="LDLRB"/>
    <property type="match status" value="1"/>
</dbReference>
<dbReference type="SMART" id="SM00135">
    <property type="entry name" value="LY"/>
    <property type="match status" value="4"/>
</dbReference>
<accession>A0ABQ1LSZ7</accession>
<evidence type="ECO:0000313" key="2">
    <source>
        <dbReference type="Proteomes" id="UP000637769"/>
    </source>
</evidence>
<gene>
    <name evidence="1" type="ORF">GCM10007207_13520</name>
</gene>
<reference evidence="2" key="1">
    <citation type="journal article" date="2019" name="Int. J. Syst. Evol. Microbiol.">
        <title>The Global Catalogue of Microorganisms (GCM) 10K type strain sequencing project: providing services to taxonomists for standard genome sequencing and annotation.</title>
        <authorList>
            <consortium name="The Broad Institute Genomics Platform"/>
            <consortium name="The Broad Institute Genome Sequencing Center for Infectious Disease"/>
            <person name="Wu L."/>
            <person name="Ma J."/>
        </authorList>
    </citation>
    <scope>NUCLEOTIDE SEQUENCE [LARGE SCALE GENOMIC DNA]</scope>
    <source>
        <strain evidence="2">CCM 7132</strain>
    </source>
</reference>
<dbReference type="InterPro" id="IPR000033">
    <property type="entry name" value="LDLR_classB_rpt"/>
</dbReference>
<dbReference type="RefSeq" id="WP_188426040.1">
    <property type="nucleotide sequence ID" value="NZ_BMCH01000003.1"/>
</dbReference>